<keyword evidence="10" id="KW-1185">Reference proteome</keyword>
<evidence type="ECO:0000313" key="10">
    <source>
        <dbReference type="Proteomes" id="UP000249518"/>
    </source>
</evidence>
<keyword evidence="4 8" id="KW-0378">Hydrolase</keyword>
<organism evidence="9 10">
    <name type="scientific">Flavobacterium lacus</name>
    <dbReference type="NCBI Taxonomy" id="1353778"/>
    <lineage>
        <taxon>Bacteria</taxon>
        <taxon>Pseudomonadati</taxon>
        <taxon>Bacteroidota</taxon>
        <taxon>Flavobacteriia</taxon>
        <taxon>Flavobacteriales</taxon>
        <taxon>Flavobacteriaceae</taxon>
        <taxon>Flavobacterium</taxon>
    </lineage>
</organism>
<dbReference type="PANTHER" id="PTHR13604">
    <property type="entry name" value="DC12-RELATED"/>
    <property type="match status" value="1"/>
</dbReference>
<dbReference type="GO" id="GO:0016829">
    <property type="term" value="F:lyase activity"/>
    <property type="evidence" value="ECO:0007669"/>
    <property type="project" value="UniProtKB-KW"/>
</dbReference>
<dbReference type="GO" id="GO:0006508">
    <property type="term" value="P:proteolysis"/>
    <property type="evidence" value="ECO:0007669"/>
    <property type="project" value="UniProtKB-KW"/>
</dbReference>
<dbReference type="SUPFAM" id="SSF143081">
    <property type="entry name" value="BB1717-like"/>
    <property type="match status" value="1"/>
</dbReference>
<dbReference type="EC" id="3.4.-.-" evidence="8"/>
<dbReference type="Pfam" id="PF02586">
    <property type="entry name" value="SRAP"/>
    <property type="match status" value="1"/>
</dbReference>
<comment type="similarity">
    <text evidence="1 8">Belongs to the SOS response-associated peptidase family.</text>
</comment>
<dbReference type="Proteomes" id="UP000249518">
    <property type="component" value="Unassembled WGS sequence"/>
</dbReference>
<dbReference type="InterPro" id="IPR003738">
    <property type="entry name" value="SRAP"/>
</dbReference>
<dbReference type="EMBL" id="QLSV01000018">
    <property type="protein sequence ID" value="RAR46490.1"/>
    <property type="molecule type" value="Genomic_DNA"/>
</dbReference>
<evidence type="ECO:0000256" key="8">
    <source>
        <dbReference type="RuleBase" id="RU364100"/>
    </source>
</evidence>
<dbReference type="AlphaFoldDB" id="A0A328WJW0"/>
<evidence type="ECO:0000313" key="9">
    <source>
        <dbReference type="EMBL" id="RAR46490.1"/>
    </source>
</evidence>
<dbReference type="InterPro" id="IPR036590">
    <property type="entry name" value="SRAP-like"/>
</dbReference>
<dbReference type="PANTHER" id="PTHR13604:SF0">
    <property type="entry name" value="ABASIC SITE PROCESSING PROTEIN HMCES"/>
    <property type="match status" value="1"/>
</dbReference>
<dbReference type="RefSeq" id="WP_112087295.1">
    <property type="nucleotide sequence ID" value="NZ_QLSV01000018.1"/>
</dbReference>
<evidence type="ECO:0000256" key="7">
    <source>
        <dbReference type="ARBA" id="ARBA00023239"/>
    </source>
</evidence>
<sequence>MCYYTIQTKFALEVQSRFKAKLAEPSLFQPSAVVNGFEHPKTPVITDERPELIQHYNWGLLPHWAKDETIRSVTLNARIETLEEKPAYRAVIQQRCLVIANGFYEWQWLDTKGKNKVKYQIGLANEALFAFAGLYSMWEDTSTGLIRQTYTIVTTEANALMADIHNIKKRMPVILQPEDENRWLSHAPVHEFAFPYEVALVAKKADGEALTLW</sequence>
<keyword evidence="3" id="KW-0227">DNA damage</keyword>
<keyword evidence="5" id="KW-0190">Covalent protein-DNA linkage</keyword>
<evidence type="ECO:0000256" key="4">
    <source>
        <dbReference type="ARBA" id="ARBA00022801"/>
    </source>
</evidence>
<name>A0A328WJW0_9FLAO</name>
<keyword evidence="6" id="KW-0238">DNA-binding</keyword>
<dbReference type="Gene3D" id="3.90.1680.10">
    <property type="entry name" value="SOS response associated peptidase-like"/>
    <property type="match status" value="1"/>
</dbReference>
<dbReference type="GO" id="GO:0106300">
    <property type="term" value="P:protein-DNA covalent cross-linking repair"/>
    <property type="evidence" value="ECO:0007669"/>
    <property type="project" value="InterPro"/>
</dbReference>
<gene>
    <name evidence="9" type="ORF">B0I10_11825</name>
</gene>
<keyword evidence="7" id="KW-0456">Lyase</keyword>
<reference evidence="9 10" key="1">
    <citation type="submission" date="2018-06" db="EMBL/GenBank/DDBJ databases">
        <title>Genomic Encyclopedia of Type Strains, Phase III (KMG-III): the genomes of soil and plant-associated and newly described type strains.</title>
        <authorList>
            <person name="Whitman W."/>
        </authorList>
    </citation>
    <scope>NUCLEOTIDE SEQUENCE [LARGE SCALE GENOMIC DNA]</scope>
    <source>
        <strain evidence="9 10">CGMCC 1.12504</strain>
    </source>
</reference>
<evidence type="ECO:0000256" key="6">
    <source>
        <dbReference type="ARBA" id="ARBA00023125"/>
    </source>
</evidence>
<dbReference type="OrthoDB" id="9782620at2"/>
<accession>A0A328WJW0</accession>
<evidence type="ECO:0000256" key="5">
    <source>
        <dbReference type="ARBA" id="ARBA00023124"/>
    </source>
</evidence>
<comment type="caution">
    <text evidence="9">The sequence shown here is derived from an EMBL/GenBank/DDBJ whole genome shotgun (WGS) entry which is preliminary data.</text>
</comment>
<evidence type="ECO:0000256" key="3">
    <source>
        <dbReference type="ARBA" id="ARBA00022763"/>
    </source>
</evidence>
<proteinExistence type="inferred from homology"/>
<dbReference type="GO" id="GO:0003697">
    <property type="term" value="F:single-stranded DNA binding"/>
    <property type="evidence" value="ECO:0007669"/>
    <property type="project" value="InterPro"/>
</dbReference>
<keyword evidence="2 8" id="KW-0645">Protease</keyword>
<protein>
    <recommendedName>
        <fullName evidence="8">Abasic site processing protein</fullName>
        <ecNumber evidence="8">3.4.-.-</ecNumber>
    </recommendedName>
</protein>
<dbReference type="GO" id="GO:0008233">
    <property type="term" value="F:peptidase activity"/>
    <property type="evidence" value="ECO:0007669"/>
    <property type="project" value="UniProtKB-KW"/>
</dbReference>
<evidence type="ECO:0000256" key="2">
    <source>
        <dbReference type="ARBA" id="ARBA00022670"/>
    </source>
</evidence>
<evidence type="ECO:0000256" key="1">
    <source>
        <dbReference type="ARBA" id="ARBA00008136"/>
    </source>
</evidence>